<dbReference type="InterPro" id="IPR029017">
    <property type="entry name" value="Enolase-like_N"/>
</dbReference>
<dbReference type="InterPro" id="IPR013341">
    <property type="entry name" value="Mandelate_racemase_N_dom"/>
</dbReference>
<feature type="non-terminal residue" evidence="4">
    <location>
        <position position="1"/>
    </location>
</feature>
<evidence type="ECO:0000256" key="1">
    <source>
        <dbReference type="ARBA" id="ARBA00008031"/>
    </source>
</evidence>
<dbReference type="PANTHER" id="PTHR48080:SF3">
    <property type="entry name" value="ENOLASE SUPERFAMILY MEMBER DDB_G0284701"/>
    <property type="match status" value="1"/>
</dbReference>
<sequence length="175" mass="18347">VKITSVRATPVLMPRPTPFTSSLGTHAGSENAVVEIETDAGITGVGEASSIWDRRGRGCADDINGLLAEALVGRDPTRIRLVTNAMDALLSRRSAPAKAGVEMALWDILGKALDTPVHQLLGGAVRERLALSRSLSMGTVDEVLAQADTLVDEGYGTLKMKVGRDAEADVANLSA</sequence>
<proteinExistence type="inferred from homology"/>
<dbReference type="InterPro" id="IPR036849">
    <property type="entry name" value="Enolase-like_C_sf"/>
</dbReference>
<reference evidence="4" key="1">
    <citation type="submission" date="2018-05" db="EMBL/GenBank/DDBJ databases">
        <authorList>
            <person name="Lanie J.A."/>
            <person name="Ng W.-L."/>
            <person name="Kazmierczak K.M."/>
            <person name="Andrzejewski T.M."/>
            <person name="Davidsen T.M."/>
            <person name="Wayne K.J."/>
            <person name="Tettelin H."/>
            <person name="Glass J.I."/>
            <person name="Rusch D."/>
            <person name="Podicherti R."/>
            <person name="Tsui H.-C.T."/>
            <person name="Winkler M.E."/>
        </authorList>
    </citation>
    <scope>NUCLEOTIDE SEQUENCE</scope>
</reference>
<name>A0A382AZM8_9ZZZZ</name>
<dbReference type="GO" id="GO:0046872">
    <property type="term" value="F:metal ion binding"/>
    <property type="evidence" value="ECO:0007669"/>
    <property type="project" value="UniProtKB-KW"/>
</dbReference>
<comment type="similarity">
    <text evidence="1">Belongs to the mandelate racemase/muconate lactonizing enzyme family.</text>
</comment>
<dbReference type="SUPFAM" id="SSF54826">
    <property type="entry name" value="Enolase N-terminal domain-like"/>
    <property type="match status" value="1"/>
</dbReference>
<evidence type="ECO:0000259" key="3">
    <source>
        <dbReference type="Pfam" id="PF02746"/>
    </source>
</evidence>
<feature type="domain" description="Mandelate racemase/muconate lactonizing enzyme N-terminal" evidence="3">
    <location>
        <begin position="6"/>
        <end position="122"/>
    </location>
</feature>
<evidence type="ECO:0000256" key="2">
    <source>
        <dbReference type="ARBA" id="ARBA00022723"/>
    </source>
</evidence>
<organism evidence="4">
    <name type="scientific">marine metagenome</name>
    <dbReference type="NCBI Taxonomy" id="408172"/>
    <lineage>
        <taxon>unclassified sequences</taxon>
        <taxon>metagenomes</taxon>
        <taxon>ecological metagenomes</taxon>
    </lineage>
</organism>
<feature type="non-terminal residue" evidence="4">
    <location>
        <position position="175"/>
    </location>
</feature>
<dbReference type="Gene3D" id="3.30.390.10">
    <property type="entry name" value="Enolase-like, N-terminal domain"/>
    <property type="match status" value="1"/>
</dbReference>
<dbReference type="GO" id="GO:0009063">
    <property type="term" value="P:amino acid catabolic process"/>
    <property type="evidence" value="ECO:0007669"/>
    <property type="project" value="InterPro"/>
</dbReference>
<dbReference type="PROSITE" id="PS00908">
    <property type="entry name" value="MR_MLE_1"/>
    <property type="match status" value="1"/>
</dbReference>
<accession>A0A382AZM8</accession>
<dbReference type="InterPro" id="IPR034593">
    <property type="entry name" value="DgoD-like"/>
</dbReference>
<dbReference type="AlphaFoldDB" id="A0A382AZM8"/>
<dbReference type="SUPFAM" id="SSF51604">
    <property type="entry name" value="Enolase C-terminal domain-like"/>
    <property type="match status" value="1"/>
</dbReference>
<protein>
    <recommendedName>
        <fullName evidence="3">Mandelate racemase/muconate lactonizing enzyme N-terminal domain-containing protein</fullName>
    </recommendedName>
</protein>
<dbReference type="EMBL" id="UINC01027533">
    <property type="protein sequence ID" value="SVB06928.1"/>
    <property type="molecule type" value="Genomic_DNA"/>
</dbReference>
<dbReference type="Gene3D" id="3.20.20.120">
    <property type="entry name" value="Enolase-like C-terminal domain"/>
    <property type="match status" value="1"/>
</dbReference>
<gene>
    <name evidence="4" type="ORF">METZ01_LOCUS159782</name>
</gene>
<dbReference type="InterPro" id="IPR018110">
    <property type="entry name" value="Mandel_Rmase/mucon_lact_enz_CS"/>
</dbReference>
<dbReference type="PANTHER" id="PTHR48080">
    <property type="entry name" value="D-GALACTONATE DEHYDRATASE-RELATED"/>
    <property type="match status" value="1"/>
</dbReference>
<dbReference type="Pfam" id="PF02746">
    <property type="entry name" value="MR_MLE_N"/>
    <property type="match status" value="1"/>
</dbReference>
<keyword evidence="2" id="KW-0479">Metal-binding</keyword>
<evidence type="ECO:0000313" key="4">
    <source>
        <dbReference type="EMBL" id="SVB06928.1"/>
    </source>
</evidence>